<reference evidence="2" key="1">
    <citation type="submission" date="2021-01" db="EMBL/GenBank/DDBJ databases">
        <title>Whole genome shotgun sequence of Actinoplanes rishiriensis NBRC 108556.</title>
        <authorList>
            <person name="Komaki H."/>
            <person name="Tamura T."/>
        </authorList>
    </citation>
    <scope>NUCLEOTIDE SEQUENCE</scope>
    <source>
        <strain evidence="2">NBRC 108556</strain>
    </source>
</reference>
<feature type="region of interest" description="Disordered" evidence="1">
    <location>
        <begin position="50"/>
        <end position="77"/>
    </location>
</feature>
<gene>
    <name evidence="2" type="ORF">Ari01nite_54480</name>
</gene>
<comment type="caution">
    <text evidence="2">The sequence shown here is derived from an EMBL/GenBank/DDBJ whole genome shotgun (WGS) entry which is preliminary data.</text>
</comment>
<evidence type="ECO:0000313" key="3">
    <source>
        <dbReference type="Proteomes" id="UP000636960"/>
    </source>
</evidence>
<protein>
    <submittedName>
        <fullName evidence="2">Uncharacterized protein</fullName>
    </submittedName>
</protein>
<evidence type="ECO:0000313" key="2">
    <source>
        <dbReference type="EMBL" id="GIE97983.1"/>
    </source>
</evidence>
<dbReference type="AlphaFoldDB" id="A0A919K3M5"/>
<keyword evidence="3" id="KW-1185">Reference proteome</keyword>
<name>A0A919K3M5_9ACTN</name>
<organism evidence="2 3">
    <name type="scientific">Paractinoplanes rishiriensis</name>
    <dbReference type="NCBI Taxonomy" id="1050105"/>
    <lineage>
        <taxon>Bacteria</taxon>
        <taxon>Bacillati</taxon>
        <taxon>Actinomycetota</taxon>
        <taxon>Actinomycetes</taxon>
        <taxon>Micromonosporales</taxon>
        <taxon>Micromonosporaceae</taxon>
        <taxon>Paractinoplanes</taxon>
    </lineage>
</organism>
<accession>A0A919K3M5</accession>
<dbReference type="EMBL" id="BOMV01000059">
    <property type="protein sequence ID" value="GIE97983.1"/>
    <property type="molecule type" value="Genomic_DNA"/>
</dbReference>
<sequence length="199" mass="20950">MITLGWTSGAAERNLGKVCTPDDKDLLMRRAIVAVLAGATVLAGSACDSDATSTDTTAASSPPSVAPSTAANTAPPDYSASTRLVCDKLKTLYTTELRAFGTAMGKMVTYKEEKQTSEAEKAERVAAGQLQAAATKIRKETAAAENPDFQAAGKVSAAKLETSAKDRKYMDKVKTLTDLNKSVEAQFTEWLNPVAGYCG</sequence>
<proteinExistence type="predicted"/>
<dbReference type="Proteomes" id="UP000636960">
    <property type="component" value="Unassembled WGS sequence"/>
</dbReference>
<evidence type="ECO:0000256" key="1">
    <source>
        <dbReference type="SAM" id="MobiDB-lite"/>
    </source>
</evidence>